<dbReference type="InterPro" id="IPR027417">
    <property type="entry name" value="P-loop_NTPase"/>
</dbReference>
<dbReference type="PRINTS" id="PR00449">
    <property type="entry name" value="RASTRNSFRMNG"/>
</dbReference>
<keyword evidence="3" id="KW-0342">GTP-binding</keyword>
<dbReference type="Pfam" id="PF00071">
    <property type="entry name" value="Ras"/>
    <property type="match status" value="1"/>
</dbReference>
<name>K1PZ09_MAGGI</name>
<dbReference type="CDD" id="cd00154">
    <property type="entry name" value="Rab"/>
    <property type="match status" value="1"/>
</dbReference>
<dbReference type="PANTHER" id="PTHR47980">
    <property type="entry name" value="LD44762P"/>
    <property type="match status" value="1"/>
</dbReference>
<dbReference type="InterPro" id="IPR050305">
    <property type="entry name" value="Small_GTPase_Rab"/>
</dbReference>
<keyword evidence="2" id="KW-0547">Nucleotide-binding</keyword>
<sequence length="238" mass="27386">MDSERELEKTSTLQRTMSKRYDVLMRLLLIGETGVGKTCVLCRYASEEFIDSHITTIGKDTAGQERFESITKQFYRRAQGVILVYDITSKSSFEAVPKWLNYVRQFGREDVSVLLMGNKKDKEVNRQVLEEEGRKFAKDNSLLFYETSAKESANLEKAFYSLCEDVILKEKEKDKLSTENNNHEVQNEEVGTKDTTQLITENKGKKFPCCFTFYQLPEKMTVGGRGKTETSKMPTDNE</sequence>
<comment type="similarity">
    <text evidence="1">Belongs to the small GTPase superfamily. Rab family.</text>
</comment>
<dbReference type="PROSITE" id="PS51421">
    <property type="entry name" value="RAS"/>
    <property type="match status" value="1"/>
</dbReference>
<dbReference type="SMART" id="SM00173">
    <property type="entry name" value="RAS"/>
    <property type="match status" value="1"/>
</dbReference>
<dbReference type="NCBIfam" id="TIGR00231">
    <property type="entry name" value="small_GTP"/>
    <property type="match status" value="1"/>
</dbReference>
<dbReference type="InterPro" id="IPR001806">
    <property type="entry name" value="Small_GTPase"/>
</dbReference>
<reference evidence="7" key="1">
    <citation type="journal article" date="2012" name="Nature">
        <title>The oyster genome reveals stress adaptation and complexity of shell formation.</title>
        <authorList>
            <person name="Zhang G."/>
            <person name="Fang X."/>
            <person name="Guo X."/>
            <person name="Li L."/>
            <person name="Luo R."/>
            <person name="Xu F."/>
            <person name="Yang P."/>
            <person name="Zhang L."/>
            <person name="Wang X."/>
            <person name="Qi H."/>
            <person name="Xiong Z."/>
            <person name="Que H."/>
            <person name="Xie Y."/>
            <person name="Holland P.W."/>
            <person name="Paps J."/>
            <person name="Zhu Y."/>
            <person name="Wu F."/>
            <person name="Chen Y."/>
            <person name="Wang J."/>
            <person name="Peng C."/>
            <person name="Meng J."/>
            <person name="Yang L."/>
            <person name="Liu J."/>
            <person name="Wen B."/>
            <person name="Zhang N."/>
            <person name="Huang Z."/>
            <person name="Zhu Q."/>
            <person name="Feng Y."/>
            <person name="Mount A."/>
            <person name="Hedgecock D."/>
            <person name="Xu Z."/>
            <person name="Liu Y."/>
            <person name="Domazet-Loso T."/>
            <person name="Du Y."/>
            <person name="Sun X."/>
            <person name="Zhang S."/>
            <person name="Liu B."/>
            <person name="Cheng P."/>
            <person name="Jiang X."/>
            <person name="Li J."/>
            <person name="Fan D."/>
            <person name="Wang W."/>
            <person name="Fu W."/>
            <person name="Wang T."/>
            <person name="Wang B."/>
            <person name="Zhang J."/>
            <person name="Peng Z."/>
            <person name="Li Y."/>
            <person name="Li N."/>
            <person name="Wang J."/>
            <person name="Chen M."/>
            <person name="He Y."/>
            <person name="Tan F."/>
            <person name="Song X."/>
            <person name="Zheng Q."/>
            <person name="Huang R."/>
            <person name="Yang H."/>
            <person name="Du X."/>
            <person name="Chen L."/>
            <person name="Yang M."/>
            <person name="Gaffney P.M."/>
            <person name="Wang S."/>
            <person name="Luo L."/>
            <person name="She Z."/>
            <person name="Ming Y."/>
            <person name="Huang W."/>
            <person name="Zhang S."/>
            <person name="Huang B."/>
            <person name="Zhang Y."/>
            <person name="Qu T."/>
            <person name="Ni P."/>
            <person name="Miao G."/>
            <person name="Wang J."/>
            <person name="Wang Q."/>
            <person name="Steinberg C.E."/>
            <person name="Wang H."/>
            <person name="Li N."/>
            <person name="Qian L."/>
            <person name="Zhang G."/>
            <person name="Li Y."/>
            <person name="Yang H."/>
            <person name="Liu X."/>
            <person name="Wang J."/>
            <person name="Yin Y."/>
            <person name="Wang J."/>
        </authorList>
    </citation>
    <scope>NUCLEOTIDE SEQUENCE [LARGE SCALE GENOMIC DNA]</scope>
    <source>
        <strain evidence="7">05x7-T-G4-1.051#20</strain>
    </source>
</reference>
<dbReference type="PROSITE" id="PS51419">
    <property type="entry name" value="RAB"/>
    <property type="match status" value="1"/>
</dbReference>
<evidence type="ECO:0000256" key="3">
    <source>
        <dbReference type="ARBA" id="ARBA00023134"/>
    </source>
</evidence>
<organism evidence="7">
    <name type="scientific">Magallana gigas</name>
    <name type="common">Pacific oyster</name>
    <name type="synonym">Crassostrea gigas</name>
    <dbReference type="NCBI Taxonomy" id="29159"/>
    <lineage>
        <taxon>Eukaryota</taxon>
        <taxon>Metazoa</taxon>
        <taxon>Spiralia</taxon>
        <taxon>Lophotrochozoa</taxon>
        <taxon>Mollusca</taxon>
        <taxon>Bivalvia</taxon>
        <taxon>Autobranchia</taxon>
        <taxon>Pteriomorphia</taxon>
        <taxon>Ostreida</taxon>
        <taxon>Ostreoidea</taxon>
        <taxon>Ostreidae</taxon>
        <taxon>Magallana</taxon>
    </lineage>
</organism>
<dbReference type="InterPro" id="IPR005225">
    <property type="entry name" value="Small_GTP-bd"/>
</dbReference>
<evidence type="ECO:0000256" key="2">
    <source>
        <dbReference type="ARBA" id="ARBA00022741"/>
    </source>
</evidence>
<evidence type="ECO:0000313" key="7">
    <source>
        <dbReference type="EMBL" id="EKC29442.1"/>
    </source>
</evidence>
<dbReference type="AlphaFoldDB" id="K1PZ09"/>
<accession>K1PZ09</accession>
<evidence type="ECO:0000256" key="6">
    <source>
        <dbReference type="SAM" id="MobiDB-lite"/>
    </source>
</evidence>
<dbReference type="FunFam" id="3.40.50.300:FF:001447">
    <property type="entry name" value="Ras-related protein Rab-1B"/>
    <property type="match status" value="1"/>
</dbReference>
<dbReference type="SMART" id="SM00175">
    <property type="entry name" value="RAB"/>
    <property type="match status" value="1"/>
</dbReference>
<dbReference type="GO" id="GO:0005525">
    <property type="term" value="F:GTP binding"/>
    <property type="evidence" value="ECO:0007669"/>
    <property type="project" value="UniProtKB-KW"/>
</dbReference>
<evidence type="ECO:0000256" key="4">
    <source>
        <dbReference type="ARBA" id="ARBA00023288"/>
    </source>
</evidence>
<dbReference type="SMART" id="SM00174">
    <property type="entry name" value="RHO"/>
    <property type="match status" value="1"/>
</dbReference>
<keyword evidence="5" id="KW-0636">Prenylation</keyword>
<proteinExistence type="inferred from homology"/>
<evidence type="ECO:0000256" key="5">
    <source>
        <dbReference type="ARBA" id="ARBA00023289"/>
    </source>
</evidence>
<dbReference type="EMBL" id="JH823229">
    <property type="protein sequence ID" value="EKC29442.1"/>
    <property type="molecule type" value="Genomic_DNA"/>
</dbReference>
<gene>
    <name evidence="7" type="ORF">CGI_10023832</name>
</gene>
<dbReference type="SMART" id="SM00176">
    <property type="entry name" value="RAN"/>
    <property type="match status" value="1"/>
</dbReference>
<keyword evidence="4" id="KW-0449">Lipoprotein</keyword>
<dbReference type="Gene3D" id="3.40.50.300">
    <property type="entry name" value="P-loop containing nucleotide triphosphate hydrolases"/>
    <property type="match status" value="1"/>
</dbReference>
<dbReference type="GO" id="GO:0003924">
    <property type="term" value="F:GTPase activity"/>
    <property type="evidence" value="ECO:0007669"/>
    <property type="project" value="InterPro"/>
</dbReference>
<dbReference type="HOGENOM" id="CLU_041217_23_1_1"/>
<dbReference type="InParanoid" id="K1PZ09"/>
<protein>
    <submittedName>
        <fullName evidence="7">Ras-related protein Rab-15</fullName>
    </submittedName>
</protein>
<feature type="compositionally biased region" description="Basic and acidic residues" evidence="6">
    <location>
        <begin position="174"/>
        <end position="192"/>
    </location>
</feature>
<evidence type="ECO:0000256" key="1">
    <source>
        <dbReference type="ARBA" id="ARBA00006270"/>
    </source>
</evidence>
<feature type="region of interest" description="Disordered" evidence="6">
    <location>
        <begin position="174"/>
        <end position="193"/>
    </location>
</feature>
<dbReference type="SUPFAM" id="SSF52540">
    <property type="entry name" value="P-loop containing nucleoside triphosphate hydrolases"/>
    <property type="match status" value="1"/>
</dbReference>